<gene>
    <name evidence="7" type="ORF">OEZ85_013041</name>
</gene>
<evidence type="ECO:0000256" key="5">
    <source>
        <dbReference type="ARBA" id="ARBA00023136"/>
    </source>
</evidence>
<keyword evidence="3" id="KW-1133">Transmembrane helix</keyword>
<dbReference type="Pfam" id="PF08637">
    <property type="entry name" value="NCA2"/>
    <property type="match status" value="1"/>
</dbReference>
<keyword evidence="2" id="KW-0812">Transmembrane</keyword>
<dbReference type="PANTHER" id="PTHR28234:SF1">
    <property type="entry name" value="NUCLEAR CONTROL OF ATPASE PROTEIN 2"/>
    <property type="match status" value="1"/>
</dbReference>
<dbReference type="InterPro" id="IPR013946">
    <property type="entry name" value="NCA2-like"/>
</dbReference>
<proteinExistence type="predicted"/>
<evidence type="ECO:0000256" key="2">
    <source>
        <dbReference type="ARBA" id="ARBA00022692"/>
    </source>
</evidence>
<organism evidence="7 8">
    <name type="scientific">Tetradesmus obliquus</name>
    <name type="common">Green alga</name>
    <name type="synonym">Acutodesmus obliquus</name>
    <dbReference type="NCBI Taxonomy" id="3088"/>
    <lineage>
        <taxon>Eukaryota</taxon>
        <taxon>Viridiplantae</taxon>
        <taxon>Chlorophyta</taxon>
        <taxon>core chlorophytes</taxon>
        <taxon>Chlorophyceae</taxon>
        <taxon>CS clade</taxon>
        <taxon>Sphaeropleales</taxon>
        <taxon>Scenedesmaceae</taxon>
        <taxon>Tetradesmus</taxon>
    </lineage>
</organism>
<keyword evidence="8" id="KW-1185">Reference proteome</keyword>
<name>A0ABY8U6R8_TETOB</name>
<protein>
    <recommendedName>
        <fullName evidence="9">Nuclear control of ATPase protein 2</fullName>
    </recommendedName>
</protein>
<evidence type="ECO:0000313" key="8">
    <source>
        <dbReference type="Proteomes" id="UP001244341"/>
    </source>
</evidence>
<reference evidence="7 8" key="1">
    <citation type="submission" date="2023-05" db="EMBL/GenBank/DDBJ databases">
        <title>A 100% complete, gapless, phased diploid assembly of the Scenedesmus obliquus UTEX 3031 genome.</title>
        <authorList>
            <person name="Biondi T.C."/>
            <person name="Hanschen E.R."/>
            <person name="Kwon T."/>
            <person name="Eng W."/>
            <person name="Kruse C.P.S."/>
            <person name="Koehler S.I."/>
            <person name="Kunde Y."/>
            <person name="Gleasner C.D."/>
            <person name="You Mak K.T."/>
            <person name="Polle J."/>
            <person name="Hovde B.T."/>
            <person name="Starkenburg S.R."/>
        </authorList>
    </citation>
    <scope>NUCLEOTIDE SEQUENCE [LARGE SCALE GENOMIC DNA]</scope>
    <source>
        <strain evidence="7 8">DOE0152z</strain>
    </source>
</reference>
<evidence type="ECO:0000256" key="3">
    <source>
        <dbReference type="ARBA" id="ARBA00022989"/>
    </source>
</evidence>
<evidence type="ECO:0000256" key="1">
    <source>
        <dbReference type="ARBA" id="ARBA00004225"/>
    </source>
</evidence>
<dbReference type="Proteomes" id="UP001244341">
    <property type="component" value="Chromosome 7b"/>
</dbReference>
<keyword evidence="5" id="KW-0472">Membrane</keyword>
<evidence type="ECO:0000256" key="4">
    <source>
        <dbReference type="ARBA" id="ARBA00023128"/>
    </source>
</evidence>
<feature type="region of interest" description="Disordered" evidence="6">
    <location>
        <begin position="439"/>
        <end position="460"/>
    </location>
</feature>
<keyword evidence="4" id="KW-0496">Mitochondrion</keyword>
<comment type="subcellular location">
    <subcellularLocation>
        <location evidence="1">Mitochondrion membrane</location>
        <topology evidence="1">Multi-pass membrane protein</topology>
    </subcellularLocation>
</comment>
<dbReference type="PANTHER" id="PTHR28234">
    <property type="entry name" value="NUCLEAR CONTROL OF ATPASE PROTEIN 2"/>
    <property type="match status" value="1"/>
</dbReference>
<sequence length="660" mass="70326">MDWHGLCSSLQHGLQAQLQSSSKQLRLALKSPLIWGSEQSLPVAGLDALSGQSVLYGLRNSLSEAPETIDAWLHALQLAQVASDRLLAALWDAQRNLKFWRSRLSAGSHGSFMLLERGPVGFVTDLLDAFKLQGSGVAASDRIEERIVALQLLSTQLAEVLAAVHNAAALLQLGSIDAAAAEAAAAAGRQPALQRAVHAAVSQCLAAIAAALQPLGQHSTQLQKQKSAGSRRLHKGGIYQTLASSIVYRASEQPAAAAAQQQAARSAGSASLQQLQQQLAAVQQLLGLQGDTLELLARSTRRGDAGSALAAASRLAAQQGSLVAVPAWALMPSSLQRHWIKASVAAALTLSAGVFLIKHSRLAGSTDLDDWVKAAAATAKGAWMEHVVDPMLAVKDELLDTFRSRPSIVSSSEFEADKESLLRMLSEFMRDHPEAPATAAAASPAAAANGSSSSSSSVPGNVESLLDSDAVNRGMAVVMACYENDLKRPIRSLVSGELARTLLIQVQRLKLDTEAAMLELDQILRANELSISLVAAIPGLLLSWGLVRGLWLLLLAPRPPDPRREALPCRLAMAELERALQQQLLQFGSCAAAEGLVLHKLARVFREARAVYRLKDSSSRYSEWPHLQADLLSLVAPGVPAASKLDLLTRMMRTYALLQP</sequence>
<evidence type="ECO:0008006" key="9">
    <source>
        <dbReference type="Google" id="ProtNLM"/>
    </source>
</evidence>
<evidence type="ECO:0000256" key="6">
    <source>
        <dbReference type="SAM" id="MobiDB-lite"/>
    </source>
</evidence>
<dbReference type="EMBL" id="CP126214">
    <property type="protein sequence ID" value="WIA16343.1"/>
    <property type="molecule type" value="Genomic_DNA"/>
</dbReference>
<evidence type="ECO:0000313" key="7">
    <source>
        <dbReference type="EMBL" id="WIA16343.1"/>
    </source>
</evidence>
<accession>A0ABY8U6R8</accession>